<evidence type="ECO:0000256" key="1">
    <source>
        <dbReference type="ARBA" id="ARBA00004651"/>
    </source>
</evidence>
<comment type="caution">
    <text evidence="10">The sequence shown here is derived from an EMBL/GenBank/DDBJ whole genome shotgun (WGS) entry which is preliminary data.</text>
</comment>
<dbReference type="InterPro" id="IPR035906">
    <property type="entry name" value="MetI-like_sf"/>
</dbReference>
<dbReference type="SUPFAM" id="SSF161098">
    <property type="entry name" value="MetI-like"/>
    <property type="match status" value="1"/>
</dbReference>
<accession>A0A5B0DX34</accession>
<evidence type="ECO:0000256" key="3">
    <source>
        <dbReference type="ARBA" id="ARBA00022448"/>
    </source>
</evidence>
<feature type="transmembrane region" description="Helical" evidence="8">
    <location>
        <begin position="118"/>
        <end position="142"/>
    </location>
</feature>
<dbReference type="Pfam" id="PF00528">
    <property type="entry name" value="BPD_transp_1"/>
    <property type="match status" value="1"/>
</dbReference>
<reference evidence="10 11" key="1">
    <citation type="submission" date="2019-08" db="EMBL/GenBank/DDBJ databases">
        <title>Aureimonas fodiniaquatilis sp. nov., isolated from a coal mine wastewater.</title>
        <authorList>
            <person name="Kim W."/>
        </authorList>
    </citation>
    <scope>NUCLEOTIDE SEQUENCE [LARGE SCALE GENOMIC DNA]</scope>
    <source>
        <strain evidence="10 11">CAU 1482</strain>
    </source>
</reference>
<feature type="transmembrane region" description="Helical" evidence="8">
    <location>
        <begin position="22"/>
        <end position="42"/>
    </location>
</feature>
<name>A0A5B0DX34_9HYPH</name>
<evidence type="ECO:0000256" key="2">
    <source>
        <dbReference type="ARBA" id="ARBA00007069"/>
    </source>
</evidence>
<protein>
    <submittedName>
        <fullName evidence="10">ABC transporter permease</fullName>
    </submittedName>
</protein>
<evidence type="ECO:0000256" key="4">
    <source>
        <dbReference type="ARBA" id="ARBA00022475"/>
    </source>
</evidence>
<dbReference type="PANTHER" id="PTHR42929:SF1">
    <property type="entry name" value="INNER MEMBRANE ABC TRANSPORTER PERMEASE PROTEIN YDCU-RELATED"/>
    <property type="match status" value="1"/>
</dbReference>
<keyword evidence="6 8" id="KW-1133">Transmembrane helix</keyword>
<dbReference type="Proteomes" id="UP000324738">
    <property type="component" value="Unassembled WGS sequence"/>
</dbReference>
<proteinExistence type="inferred from homology"/>
<gene>
    <name evidence="10" type="ORF">FPY71_07870</name>
</gene>
<evidence type="ECO:0000256" key="6">
    <source>
        <dbReference type="ARBA" id="ARBA00022989"/>
    </source>
</evidence>
<dbReference type="GO" id="GO:0055085">
    <property type="term" value="P:transmembrane transport"/>
    <property type="evidence" value="ECO:0007669"/>
    <property type="project" value="InterPro"/>
</dbReference>
<feature type="transmembrane region" description="Helical" evidence="8">
    <location>
        <begin position="224"/>
        <end position="245"/>
    </location>
</feature>
<feature type="domain" description="ABC transmembrane type-1" evidence="9">
    <location>
        <begin position="81"/>
        <end position="289"/>
    </location>
</feature>
<dbReference type="Gene3D" id="1.10.3720.10">
    <property type="entry name" value="MetI-like"/>
    <property type="match status" value="1"/>
</dbReference>
<feature type="transmembrane region" description="Helical" evidence="8">
    <location>
        <begin position="85"/>
        <end position="106"/>
    </location>
</feature>
<dbReference type="EMBL" id="VTWH01000002">
    <property type="protein sequence ID" value="KAA0970425.1"/>
    <property type="molecule type" value="Genomic_DNA"/>
</dbReference>
<keyword evidence="4" id="KW-1003">Cell membrane</keyword>
<comment type="similarity">
    <text evidence="2">Belongs to the binding-protein-dependent transport system permease family. CysTW subfamily.</text>
</comment>
<organism evidence="10 11">
    <name type="scientific">Aureimonas fodinaquatilis</name>
    <dbReference type="NCBI Taxonomy" id="2565783"/>
    <lineage>
        <taxon>Bacteria</taxon>
        <taxon>Pseudomonadati</taxon>
        <taxon>Pseudomonadota</taxon>
        <taxon>Alphaproteobacteria</taxon>
        <taxon>Hyphomicrobiales</taxon>
        <taxon>Aurantimonadaceae</taxon>
        <taxon>Aureimonas</taxon>
    </lineage>
</organism>
<keyword evidence="5 8" id="KW-0812">Transmembrane</keyword>
<evidence type="ECO:0000259" key="9">
    <source>
        <dbReference type="PROSITE" id="PS50928"/>
    </source>
</evidence>
<keyword evidence="3 8" id="KW-0813">Transport</keyword>
<dbReference type="OrthoDB" id="9807047at2"/>
<dbReference type="PROSITE" id="PS50928">
    <property type="entry name" value="ABC_TM1"/>
    <property type="match status" value="1"/>
</dbReference>
<evidence type="ECO:0000256" key="8">
    <source>
        <dbReference type="RuleBase" id="RU363032"/>
    </source>
</evidence>
<dbReference type="InterPro" id="IPR000515">
    <property type="entry name" value="MetI-like"/>
</dbReference>
<dbReference type="PANTHER" id="PTHR42929">
    <property type="entry name" value="INNER MEMBRANE ABC TRANSPORTER PERMEASE PROTEIN YDCU-RELATED-RELATED"/>
    <property type="match status" value="1"/>
</dbReference>
<sequence>MPPSSLWEKLIDLLSATPLRRALVIGSLPMIWILAMNVAPIVEMVRISFLSSYPPTVGKQAVWTLASWRVFFGDPIYIYQFFRTLTFAMVVTGITLMITYPVAYYVAKVVRPERQLRFMLVLLVPFWVGEIVRTYAIMILLGNRGFINMLLIWLGIIDQPLSLIYSNFSVGFGVIYLTSLYMMMPLYAALERIPTSQLEAAADLGAGPLTRFWKIILPQSRSGISSGCVLVFLISIGIYATPVLLGGSRTTMFAETIAGFFMYAGDTWPIGAAFSGIMLVGAMVVCGIFMRLVGGKEGSILR</sequence>
<keyword evidence="11" id="KW-1185">Reference proteome</keyword>
<feature type="transmembrane region" description="Helical" evidence="8">
    <location>
        <begin position="270"/>
        <end position="293"/>
    </location>
</feature>
<evidence type="ECO:0000313" key="10">
    <source>
        <dbReference type="EMBL" id="KAA0970425.1"/>
    </source>
</evidence>
<evidence type="ECO:0000256" key="7">
    <source>
        <dbReference type="ARBA" id="ARBA00023136"/>
    </source>
</evidence>
<dbReference type="CDD" id="cd06261">
    <property type="entry name" value="TM_PBP2"/>
    <property type="match status" value="1"/>
</dbReference>
<evidence type="ECO:0000313" key="11">
    <source>
        <dbReference type="Proteomes" id="UP000324738"/>
    </source>
</evidence>
<feature type="transmembrane region" description="Helical" evidence="8">
    <location>
        <begin position="162"/>
        <end position="183"/>
    </location>
</feature>
<dbReference type="GO" id="GO:0005886">
    <property type="term" value="C:plasma membrane"/>
    <property type="evidence" value="ECO:0007669"/>
    <property type="project" value="UniProtKB-SubCell"/>
</dbReference>
<evidence type="ECO:0000256" key="5">
    <source>
        <dbReference type="ARBA" id="ARBA00022692"/>
    </source>
</evidence>
<dbReference type="AlphaFoldDB" id="A0A5B0DX34"/>
<comment type="subcellular location">
    <subcellularLocation>
        <location evidence="1 8">Cell membrane</location>
        <topology evidence="1 8">Multi-pass membrane protein</topology>
    </subcellularLocation>
</comment>
<keyword evidence="7 8" id="KW-0472">Membrane</keyword>